<feature type="transmembrane region" description="Helical" evidence="1">
    <location>
        <begin position="12"/>
        <end position="30"/>
    </location>
</feature>
<reference evidence="2" key="1">
    <citation type="submission" date="2021-06" db="EMBL/GenBank/DDBJ databases">
        <authorList>
            <consortium name="DOE Joint Genome Institute"/>
            <person name="Mondo S.J."/>
            <person name="Amses K.R."/>
            <person name="Simmons D.R."/>
            <person name="Longcore J.E."/>
            <person name="Seto K."/>
            <person name="Alves G.H."/>
            <person name="Bonds A.E."/>
            <person name="Quandt C.A."/>
            <person name="Davis W.J."/>
            <person name="Chang Y."/>
            <person name="Letcher P.M."/>
            <person name="Powell M.J."/>
            <person name="Kuo A."/>
            <person name="Labutti K."/>
            <person name="Pangilinan J."/>
            <person name="Andreopoulos W."/>
            <person name="Tritt A."/>
            <person name="Riley R."/>
            <person name="Hundley H."/>
            <person name="Johnson J."/>
            <person name="Lipzen A."/>
            <person name="Barry K."/>
            <person name="Berbee M.L."/>
            <person name="Buchler N.E."/>
            <person name="Grigoriev I.V."/>
            <person name="Spatafora J.W."/>
            <person name="Stajich J.E."/>
            <person name="James T.Y."/>
        </authorList>
    </citation>
    <scope>NUCLEOTIDE SEQUENCE</scope>
    <source>
        <strain evidence="2">AG</strain>
    </source>
</reference>
<dbReference type="EMBL" id="MU620944">
    <property type="protein sequence ID" value="KAI8577189.1"/>
    <property type="molecule type" value="Genomic_DNA"/>
</dbReference>
<sequence length="84" mass="9838">MVCSLRSRHAVIAGFMLLSHLYSFFLFFVHCQNAVNFSFSVQVIIPSKVSLSQKKKKFNKNASKYISKRYRTTMYFIVQPEHLV</sequence>
<dbReference type="Proteomes" id="UP001206595">
    <property type="component" value="Unassembled WGS sequence"/>
</dbReference>
<keyword evidence="3" id="KW-1185">Reference proteome</keyword>
<dbReference type="GeneID" id="75916359"/>
<evidence type="ECO:0000313" key="3">
    <source>
        <dbReference type="Proteomes" id="UP001206595"/>
    </source>
</evidence>
<keyword evidence="1" id="KW-1133">Transmembrane helix</keyword>
<name>A0AAD5E5T8_UMBRA</name>
<dbReference type="AlphaFoldDB" id="A0AAD5E5T8"/>
<proteinExistence type="predicted"/>
<dbReference type="RefSeq" id="XP_051442193.1">
    <property type="nucleotide sequence ID" value="XM_051591016.1"/>
</dbReference>
<evidence type="ECO:0000256" key="1">
    <source>
        <dbReference type="SAM" id="Phobius"/>
    </source>
</evidence>
<gene>
    <name evidence="2" type="ORF">K450DRAFT_253299</name>
</gene>
<comment type="caution">
    <text evidence="2">The sequence shown here is derived from an EMBL/GenBank/DDBJ whole genome shotgun (WGS) entry which is preliminary data.</text>
</comment>
<keyword evidence="1" id="KW-0472">Membrane</keyword>
<keyword evidence="1" id="KW-0812">Transmembrane</keyword>
<accession>A0AAD5E5T8</accession>
<evidence type="ECO:0000313" key="2">
    <source>
        <dbReference type="EMBL" id="KAI8577189.1"/>
    </source>
</evidence>
<protein>
    <submittedName>
        <fullName evidence="2">Uncharacterized protein</fullName>
    </submittedName>
</protein>
<organism evidence="2 3">
    <name type="scientific">Umbelopsis ramanniana AG</name>
    <dbReference type="NCBI Taxonomy" id="1314678"/>
    <lineage>
        <taxon>Eukaryota</taxon>
        <taxon>Fungi</taxon>
        <taxon>Fungi incertae sedis</taxon>
        <taxon>Mucoromycota</taxon>
        <taxon>Mucoromycotina</taxon>
        <taxon>Umbelopsidomycetes</taxon>
        <taxon>Umbelopsidales</taxon>
        <taxon>Umbelopsidaceae</taxon>
        <taxon>Umbelopsis</taxon>
    </lineage>
</organism>
<reference evidence="2" key="2">
    <citation type="journal article" date="2022" name="Proc. Natl. Acad. Sci. U.S.A.">
        <title>Diploid-dominant life cycles characterize the early evolution of Fungi.</title>
        <authorList>
            <person name="Amses K.R."/>
            <person name="Simmons D.R."/>
            <person name="Longcore J.E."/>
            <person name="Mondo S.J."/>
            <person name="Seto K."/>
            <person name="Jeronimo G.H."/>
            <person name="Bonds A.E."/>
            <person name="Quandt C.A."/>
            <person name="Davis W.J."/>
            <person name="Chang Y."/>
            <person name="Federici B.A."/>
            <person name="Kuo A."/>
            <person name="LaButti K."/>
            <person name="Pangilinan J."/>
            <person name="Andreopoulos W."/>
            <person name="Tritt A."/>
            <person name="Riley R."/>
            <person name="Hundley H."/>
            <person name="Johnson J."/>
            <person name="Lipzen A."/>
            <person name="Barry K."/>
            <person name="Lang B.F."/>
            <person name="Cuomo C.A."/>
            <person name="Buchler N.E."/>
            <person name="Grigoriev I.V."/>
            <person name="Spatafora J.W."/>
            <person name="Stajich J.E."/>
            <person name="James T.Y."/>
        </authorList>
    </citation>
    <scope>NUCLEOTIDE SEQUENCE</scope>
    <source>
        <strain evidence="2">AG</strain>
    </source>
</reference>